<dbReference type="Proteomes" id="UP000820669">
    <property type="component" value="Unassembled WGS sequence"/>
</dbReference>
<evidence type="ECO:0000256" key="1">
    <source>
        <dbReference type="ARBA" id="ARBA00009943"/>
    </source>
</evidence>
<evidence type="ECO:0000256" key="4">
    <source>
        <dbReference type="ARBA" id="ARBA00022984"/>
    </source>
</evidence>
<evidence type="ECO:0000256" key="2">
    <source>
        <dbReference type="ARBA" id="ARBA00022679"/>
    </source>
</evidence>
<dbReference type="Pfam" id="PF13480">
    <property type="entry name" value="Acetyltransf_6"/>
    <property type="match status" value="1"/>
</dbReference>
<organism evidence="9 10">
    <name type="scientific">Pseudonocardia acidicola</name>
    <dbReference type="NCBI Taxonomy" id="2724939"/>
    <lineage>
        <taxon>Bacteria</taxon>
        <taxon>Bacillati</taxon>
        <taxon>Actinomycetota</taxon>
        <taxon>Actinomycetes</taxon>
        <taxon>Pseudonocardiales</taxon>
        <taxon>Pseudonocardiaceae</taxon>
        <taxon>Pseudonocardia</taxon>
    </lineage>
</organism>
<keyword evidence="3" id="KW-0133">Cell shape</keyword>
<keyword evidence="2" id="KW-0808">Transferase</keyword>
<dbReference type="PANTHER" id="PTHR36174:SF1">
    <property type="entry name" value="LIPID II:GLYCINE GLYCYLTRANSFERASE"/>
    <property type="match status" value="1"/>
</dbReference>
<sequence length="412" mass="44270">MRSRLGVGPPLPHPARGRPAPDPAAPLPRGAVDVVATPDPGPVLLRSWDELVGRTPGTDVTQLSAWSRVRRLAGFAPIHLLARRDGELVGGAQILVRRLPLLGGVGYLPYGPIIAPGVADRPEIRRALAAALARLGRRRLRILFVQPPEGAEDVSADLLELGFRPSTAGIAPPGSLHVDLTEDLATIRGRFGKRLKSWTNRWESRGVSVRPGDERDLPLLHELMTRSAEQQGHPVLPYRYVEALYQELAPTHHAAIFVGEVHGAPVVADLVTQCAGMVRGRLGGFDRSGDASRLSVPAAVRWQIIQWGKARGYRWLDFGGLRPATLEALLGGDGPPADGWAGADQPKLTFGGTAFRYPQAVEMIRPAALRAGYDLAWRSERGRLLLDSARTLLRGGRPEGGRGPAAGGGDHT</sequence>
<dbReference type="PANTHER" id="PTHR36174">
    <property type="entry name" value="LIPID II:GLYCINE GLYCYLTRANSFERASE"/>
    <property type="match status" value="1"/>
</dbReference>
<comment type="caution">
    <text evidence="9">The sequence shown here is derived from an EMBL/GenBank/DDBJ whole genome shotgun (WGS) entry which is preliminary data.</text>
</comment>
<dbReference type="InterPro" id="IPR003447">
    <property type="entry name" value="FEMABX"/>
</dbReference>
<name>A0ABX1SIH3_9PSEU</name>
<accession>A0ABX1SIH3</accession>
<dbReference type="PROSITE" id="PS51191">
    <property type="entry name" value="FEMABX"/>
    <property type="match status" value="1"/>
</dbReference>
<comment type="similarity">
    <text evidence="1">Belongs to the FemABX family.</text>
</comment>
<dbReference type="EMBL" id="JAAXLA010000052">
    <property type="protein sequence ID" value="NMI00279.1"/>
    <property type="molecule type" value="Genomic_DNA"/>
</dbReference>
<protein>
    <submittedName>
        <fullName evidence="9">GNAT family N-acetyltransferase</fullName>
    </submittedName>
</protein>
<dbReference type="SUPFAM" id="SSF55729">
    <property type="entry name" value="Acyl-CoA N-acyltransferases (Nat)"/>
    <property type="match status" value="2"/>
</dbReference>
<keyword evidence="10" id="KW-1185">Reference proteome</keyword>
<evidence type="ECO:0000256" key="3">
    <source>
        <dbReference type="ARBA" id="ARBA00022960"/>
    </source>
</evidence>
<feature type="region of interest" description="Disordered" evidence="7">
    <location>
        <begin position="1"/>
        <end position="33"/>
    </location>
</feature>
<gene>
    <name evidence="9" type="ORF">HF526_23635</name>
</gene>
<evidence type="ECO:0000256" key="5">
    <source>
        <dbReference type="ARBA" id="ARBA00023315"/>
    </source>
</evidence>
<keyword evidence="5" id="KW-0012">Acyltransferase</keyword>
<evidence type="ECO:0000313" key="10">
    <source>
        <dbReference type="Proteomes" id="UP000820669"/>
    </source>
</evidence>
<reference evidence="9 10" key="1">
    <citation type="submission" date="2020-04" db="EMBL/GenBank/DDBJ databases">
        <authorList>
            <person name="Klaysubun C."/>
            <person name="Duangmal K."/>
            <person name="Lipun K."/>
        </authorList>
    </citation>
    <scope>NUCLEOTIDE SEQUENCE [LARGE SCALE GENOMIC DNA]</scope>
    <source>
        <strain evidence="9 10">K10HN5</strain>
    </source>
</reference>
<dbReference type="RefSeq" id="WP_169383753.1">
    <property type="nucleotide sequence ID" value="NZ_JAAXLA010000052.1"/>
</dbReference>
<evidence type="ECO:0000259" key="8">
    <source>
        <dbReference type="Pfam" id="PF13480"/>
    </source>
</evidence>
<proteinExistence type="inferred from homology"/>
<feature type="domain" description="BioF2-like acetyltransferase" evidence="8">
    <location>
        <begin position="199"/>
        <end position="320"/>
    </location>
</feature>
<keyword evidence="4" id="KW-0573">Peptidoglycan synthesis</keyword>
<dbReference type="InterPro" id="IPR050644">
    <property type="entry name" value="PG_Glycine_Bridge_Synth"/>
</dbReference>
<dbReference type="InterPro" id="IPR016181">
    <property type="entry name" value="Acyl_CoA_acyltransferase"/>
</dbReference>
<evidence type="ECO:0000256" key="7">
    <source>
        <dbReference type="SAM" id="MobiDB-lite"/>
    </source>
</evidence>
<evidence type="ECO:0000256" key="6">
    <source>
        <dbReference type="ARBA" id="ARBA00023316"/>
    </source>
</evidence>
<dbReference type="InterPro" id="IPR038740">
    <property type="entry name" value="BioF2-like_GNAT_dom"/>
</dbReference>
<evidence type="ECO:0000313" key="9">
    <source>
        <dbReference type="EMBL" id="NMI00279.1"/>
    </source>
</evidence>
<keyword evidence="6" id="KW-0961">Cell wall biogenesis/degradation</keyword>
<dbReference type="Gene3D" id="3.40.630.30">
    <property type="match status" value="2"/>
</dbReference>